<dbReference type="GO" id="GO:0022626">
    <property type="term" value="C:cytosolic ribosome"/>
    <property type="evidence" value="ECO:0007669"/>
    <property type="project" value="UniProtKB-ARBA"/>
</dbReference>
<organism evidence="11 12">
    <name type="scientific">Rotaria magnacalcarata</name>
    <dbReference type="NCBI Taxonomy" id="392030"/>
    <lineage>
        <taxon>Eukaryota</taxon>
        <taxon>Metazoa</taxon>
        <taxon>Spiralia</taxon>
        <taxon>Gnathifera</taxon>
        <taxon>Rotifera</taxon>
        <taxon>Eurotatoria</taxon>
        <taxon>Bdelloidea</taxon>
        <taxon>Philodinida</taxon>
        <taxon>Philodinidae</taxon>
        <taxon>Rotaria</taxon>
    </lineage>
</organism>
<dbReference type="EMBL" id="CAJNOW010005040">
    <property type="protein sequence ID" value="CAF1437746.1"/>
    <property type="molecule type" value="Genomic_DNA"/>
</dbReference>
<dbReference type="GO" id="GO:0005634">
    <property type="term" value="C:nucleus"/>
    <property type="evidence" value="ECO:0007669"/>
    <property type="project" value="TreeGrafter"/>
</dbReference>
<dbReference type="GO" id="GO:0006412">
    <property type="term" value="P:translation"/>
    <property type="evidence" value="ECO:0007669"/>
    <property type="project" value="InterPro"/>
</dbReference>
<dbReference type="Gene3D" id="3.30.1230.20">
    <property type="match status" value="1"/>
</dbReference>
<comment type="subcellular location">
    <subcellularLocation>
        <location evidence="2">Cytoplasm</location>
        <location evidence="2">Cytosol</location>
    </subcellularLocation>
    <subcellularLocation>
        <location evidence="1">Rough endoplasmic reticulum</location>
    </subcellularLocation>
</comment>
<dbReference type="Pfam" id="PF21057">
    <property type="entry name" value="Hikeshi-like_C"/>
    <property type="match status" value="1"/>
</dbReference>
<accession>A0A815NFZ4</accession>
<evidence type="ECO:0000256" key="6">
    <source>
        <dbReference type="ARBA" id="ARBA00023274"/>
    </source>
</evidence>
<dbReference type="InterPro" id="IPR008493">
    <property type="entry name" value="Hikeshi-like_N"/>
</dbReference>
<reference evidence="11" key="1">
    <citation type="submission" date="2021-02" db="EMBL/GenBank/DDBJ databases">
        <authorList>
            <person name="Nowell W R."/>
        </authorList>
    </citation>
    <scope>NUCLEOTIDE SEQUENCE</scope>
</reference>
<keyword evidence="5" id="KW-0689">Ribosomal protein</keyword>
<sequence length="263" mass="28561">MFSILIAGRLPQINFQQVSETQFVIPISDTDHVNHLVVFMTGQIPFPENYGGGGNWPSAEGPSWIFLGKITNVKPSAIFKIGKIKDVESQIGSSLAPTLFSGFQHQTAIPTDGLLGISVEPLSQLDQQIQPHDITPSTVASNVEFVSKMLNNFVNYVTSFVQNVPGTSEQIVPLNGVPTTEQIELYVPRKCAASNKIIAAKDHAAIQLDIAEVDEHTGRITGKNRTYALCGSIRMMGEGDDSILRLAARDGFVGKGYFAKESK</sequence>
<dbReference type="PANTHER" id="PTHR12925:SF0">
    <property type="entry name" value="PROTEIN HIKESHI"/>
    <property type="match status" value="1"/>
</dbReference>
<evidence type="ECO:0000259" key="10">
    <source>
        <dbReference type="Pfam" id="PF21057"/>
    </source>
</evidence>
<dbReference type="OrthoDB" id="10248398at2759"/>
<dbReference type="FunFam" id="3.30.1230.20:FF:000001">
    <property type="entry name" value="40S ribosomal protein S21"/>
    <property type="match status" value="1"/>
</dbReference>
<evidence type="ECO:0000256" key="4">
    <source>
        <dbReference type="ARBA" id="ARBA00010228"/>
    </source>
</evidence>
<evidence type="ECO:0000256" key="7">
    <source>
        <dbReference type="ARBA" id="ARBA00035150"/>
    </source>
</evidence>
<name>A0A815NFZ4_9BILA</name>
<dbReference type="GO" id="GO:1990904">
    <property type="term" value="C:ribonucleoprotein complex"/>
    <property type="evidence" value="ECO:0007669"/>
    <property type="project" value="UniProtKB-KW"/>
</dbReference>
<dbReference type="InterPro" id="IPR031318">
    <property type="entry name" value="OPI10"/>
</dbReference>
<protein>
    <recommendedName>
        <fullName evidence="7">Small ribosomal subunit protein eS21</fullName>
    </recommendedName>
    <alternativeName>
        <fullName evidence="8">40S ribosomal protein S21</fullName>
    </alternativeName>
</protein>
<evidence type="ECO:0000256" key="2">
    <source>
        <dbReference type="ARBA" id="ARBA00004514"/>
    </source>
</evidence>
<evidence type="ECO:0000313" key="11">
    <source>
        <dbReference type="EMBL" id="CAF1437746.1"/>
    </source>
</evidence>
<comment type="caution">
    <text evidence="11">The sequence shown here is derived from an EMBL/GenBank/DDBJ whole genome shotgun (WGS) entry which is preliminary data.</text>
</comment>
<dbReference type="Pfam" id="PF05603">
    <property type="entry name" value="Hikeshi-like_N"/>
    <property type="match status" value="1"/>
</dbReference>
<dbReference type="AlphaFoldDB" id="A0A815NFZ4"/>
<dbReference type="GO" id="GO:0006606">
    <property type="term" value="P:protein import into nucleus"/>
    <property type="evidence" value="ECO:0007669"/>
    <property type="project" value="TreeGrafter"/>
</dbReference>
<dbReference type="GO" id="GO:0061608">
    <property type="term" value="F:nuclear import signal receptor activity"/>
    <property type="evidence" value="ECO:0007669"/>
    <property type="project" value="TreeGrafter"/>
</dbReference>
<evidence type="ECO:0000313" key="12">
    <source>
        <dbReference type="Proteomes" id="UP000663834"/>
    </source>
</evidence>
<dbReference type="Proteomes" id="UP000663834">
    <property type="component" value="Unassembled WGS sequence"/>
</dbReference>
<dbReference type="InterPro" id="IPR001931">
    <property type="entry name" value="Ribosomal_eS21"/>
</dbReference>
<evidence type="ECO:0000256" key="8">
    <source>
        <dbReference type="ARBA" id="ARBA00035451"/>
    </source>
</evidence>
<dbReference type="GO" id="GO:0003735">
    <property type="term" value="F:structural constituent of ribosome"/>
    <property type="evidence" value="ECO:0007669"/>
    <property type="project" value="InterPro"/>
</dbReference>
<feature type="domain" description="Hikeshi-like C-terminal" evidence="10">
    <location>
        <begin position="143"/>
        <end position="176"/>
    </location>
</feature>
<keyword evidence="6" id="KW-0687">Ribonucleoprotein</keyword>
<dbReference type="Pfam" id="PF01249">
    <property type="entry name" value="Ribosomal_S21e"/>
    <property type="match status" value="1"/>
</dbReference>
<comment type="similarity">
    <text evidence="3">Belongs to the OPI10 family.</text>
</comment>
<feature type="domain" description="Hikeshi-like N-terminal" evidence="9">
    <location>
        <begin position="6"/>
        <end position="130"/>
    </location>
</feature>
<dbReference type="GO" id="GO:0005791">
    <property type="term" value="C:rough endoplasmic reticulum"/>
    <property type="evidence" value="ECO:0007669"/>
    <property type="project" value="UniProtKB-SubCell"/>
</dbReference>
<evidence type="ECO:0000256" key="5">
    <source>
        <dbReference type="ARBA" id="ARBA00022980"/>
    </source>
</evidence>
<gene>
    <name evidence="11" type="ORF">KQP761_LOCUS11360</name>
</gene>
<evidence type="ECO:0000259" key="9">
    <source>
        <dbReference type="Pfam" id="PF05603"/>
    </source>
</evidence>
<dbReference type="InterPro" id="IPR038579">
    <property type="entry name" value="Ribosomal_eS21_sf"/>
</dbReference>
<proteinExistence type="inferred from homology"/>
<dbReference type="InterPro" id="IPR048364">
    <property type="entry name" value="Hikeshi-like_C"/>
</dbReference>
<dbReference type="PANTHER" id="PTHR12925">
    <property type="entry name" value="HIKESHI FAMILY MEMBER"/>
    <property type="match status" value="1"/>
</dbReference>
<evidence type="ECO:0000256" key="3">
    <source>
        <dbReference type="ARBA" id="ARBA00006623"/>
    </source>
</evidence>
<dbReference type="GO" id="GO:0030544">
    <property type="term" value="F:Hsp70 protein binding"/>
    <property type="evidence" value="ECO:0007669"/>
    <property type="project" value="TreeGrafter"/>
</dbReference>
<evidence type="ECO:0000256" key="1">
    <source>
        <dbReference type="ARBA" id="ARBA00004427"/>
    </source>
</evidence>
<comment type="similarity">
    <text evidence="4">Belongs to the eukaryotic ribosomal protein eS21 family.</text>
</comment>